<name>A0A382HYM2_9ZZZZ</name>
<evidence type="ECO:0000313" key="1">
    <source>
        <dbReference type="EMBL" id="SVB91733.1"/>
    </source>
</evidence>
<proteinExistence type="predicted"/>
<protein>
    <submittedName>
        <fullName evidence="1">Uncharacterized protein</fullName>
    </submittedName>
</protein>
<organism evidence="1">
    <name type="scientific">marine metagenome</name>
    <dbReference type="NCBI Taxonomy" id="408172"/>
    <lineage>
        <taxon>unclassified sequences</taxon>
        <taxon>metagenomes</taxon>
        <taxon>ecological metagenomes</taxon>
    </lineage>
</organism>
<accession>A0A382HYM2</accession>
<sequence length="53" mass="6224">MNMDLNNASKLCCFVKTFPGKFEHFINLFFGFGLWKQDDHGVLYGRITRPLQK</sequence>
<dbReference type="EMBL" id="UINC01063763">
    <property type="protein sequence ID" value="SVB91733.1"/>
    <property type="molecule type" value="Genomic_DNA"/>
</dbReference>
<dbReference type="AlphaFoldDB" id="A0A382HYM2"/>
<gene>
    <name evidence="1" type="ORF">METZ01_LOCUS244587</name>
</gene>
<reference evidence="1" key="1">
    <citation type="submission" date="2018-05" db="EMBL/GenBank/DDBJ databases">
        <authorList>
            <person name="Lanie J.A."/>
            <person name="Ng W.-L."/>
            <person name="Kazmierczak K.M."/>
            <person name="Andrzejewski T.M."/>
            <person name="Davidsen T.M."/>
            <person name="Wayne K.J."/>
            <person name="Tettelin H."/>
            <person name="Glass J.I."/>
            <person name="Rusch D."/>
            <person name="Podicherti R."/>
            <person name="Tsui H.-C.T."/>
            <person name="Winkler M.E."/>
        </authorList>
    </citation>
    <scope>NUCLEOTIDE SEQUENCE</scope>
</reference>